<dbReference type="KEGG" id="lpav:PLANPX_1242"/>
<proteinExistence type="predicted"/>
<evidence type="ECO:0000313" key="4">
    <source>
        <dbReference type="Proteomes" id="UP000326837"/>
    </source>
</evidence>
<name>A0A5K7X511_9BACT</name>
<protein>
    <recommendedName>
        <fullName evidence="2">HD domain-containing protein</fullName>
    </recommendedName>
</protein>
<dbReference type="SUPFAM" id="SSF109604">
    <property type="entry name" value="HD-domain/PDEase-like"/>
    <property type="match status" value="1"/>
</dbReference>
<feature type="compositionally biased region" description="Pro residues" evidence="1">
    <location>
        <begin position="1"/>
        <end position="11"/>
    </location>
</feature>
<dbReference type="Proteomes" id="UP000326837">
    <property type="component" value="Chromosome"/>
</dbReference>
<dbReference type="EMBL" id="AP021861">
    <property type="protein sequence ID" value="BBO31630.1"/>
    <property type="molecule type" value="Genomic_DNA"/>
</dbReference>
<dbReference type="Gene3D" id="1.10.3210.10">
    <property type="entry name" value="Hypothetical protein af1432"/>
    <property type="match status" value="1"/>
</dbReference>
<feature type="domain" description="HD" evidence="2">
    <location>
        <begin position="269"/>
        <end position="344"/>
    </location>
</feature>
<dbReference type="InterPro" id="IPR006674">
    <property type="entry name" value="HD_domain"/>
</dbReference>
<keyword evidence="4" id="KW-1185">Reference proteome</keyword>
<organism evidence="3 4">
    <name type="scientific">Lacipirellula parvula</name>
    <dbReference type="NCBI Taxonomy" id="2650471"/>
    <lineage>
        <taxon>Bacteria</taxon>
        <taxon>Pseudomonadati</taxon>
        <taxon>Planctomycetota</taxon>
        <taxon>Planctomycetia</taxon>
        <taxon>Pirellulales</taxon>
        <taxon>Lacipirellulaceae</taxon>
        <taxon>Lacipirellula</taxon>
    </lineage>
</organism>
<dbReference type="AlphaFoldDB" id="A0A5K7X511"/>
<dbReference type="InterPro" id="IPR003607">
    <property type="entry name" value="HD/PDEase_dom"/>
</dbReference>
<reference evidence="4" key="1">
    <citation type="submission" date="2019-10" db="EMBL/GenBank/DDBJ databases">
        <title>Lacipirellula parvula gen. nov., sp. nov., representing a lineage of planctomycetes widespread in freshwater anoxic habitats, and description of the family Lacipirellulaceae.</title>
        <authorList>
            <person name="Dedysh S.N."/>
            <person name="Kulichevskaya I.S."/>
            <person name="Beletsky A.V."/>
            <person name="Rakitin A.L."/>
            <person name="Mardanov A.V."/>
            <person name="Ivanova A.A."/>
            <person name="Saltykova V.X."/>
            <person name="Rijpstra W.I.C."/>
            <person name="Sinninghe Damste J.S."/>
            <person name="Ravin N.V."/>
        </authorList>
    </citation>
    <scope>NUCLEOTIDE SEQUENCE [LARGE SCALE GENOMIC DNA]</scope>
    <source>
        <strain evidence="4">PX69</strain>
    </source>
</reference>
<feature type="region of interest" description="Disordered" evidence="1">
    <location>
        <begin position="1"/>
        <end position="21"/>
    </location>
</feature>
<dbReference type="CDD" id="cd00077">
    <property type="entry name" value="HDc"/>
    <property type="match status" value="1"/>
</dbReference>
<evidence type="ECO:0000256" key="1">
    <source>
        <dbReference type="SAM" id="MobiDB-lite"/>
    </source>
</evidence>
<accession>A0A5K7X511</accession>
<gene>
    <name evidence="3" type="ORF">PLANPX_1242</name>
</gene>
<sequence>MLLRPSPFPRSRPPRQSIGLFGAPLMPNSKLRQQIAWEAARLMYERQESEYFRAKRKAAERLGHGWTKPADLPSNAEIRDQVQMLARVHEGASRTDRLRDMRLSALAMMERLERFRPRLIGSVLTGHVRQGSDVDIHLFADSVEGVGHILEQHGLPYEVERKLVRKHDESRTYTHIHVDAEFTFELTIYSTKEAHFVFKSSITGKPIEKASIAELREFLAAEYPDVDLDEALDAAREQVDRFQVYQALLLPLENVKQNLKYHPEGDALYHSLQVFDRARNELPYDEEFLLAALLHDIGKAIDPHDHVAAGLEALEDFIPERTRWLIEHHMLAHGIADQTIGHRAHKRLRESEHYDDLILLGKCDRGGRKPGVIASELEEAIEYLRELDRMCS</sequence>
<dbReference type="Pfam" id="PF01966">
    <property type="entry name" value="HD"/>
    <property type="match status" value="1"/>
</dbReference>
<evidence type="ECO:0000259" key="2">
    <source>
        <dbReference type="Pfam" id="PF01966"/>
    </source>
</evidence>
<evidence type="ECO:0000313" key="3">
    <source>
        <dbReference type="EMBL" id="BBO31630.1"/>
    </source>
</evidence>